<keyword evidence="2" id="KW-0716">Sensory transduction</keyword>
<keyword evidence="4" id="KW-0288">FMN</keyword>
<dbReference type="NCBIfam" id="TIGR00229">
    <property type="entry name" value="sensory_box"/>
    <property type="match status" value="1"/>
</dbReference>
<keyword evidence="3" id="KW-0285">Flavoprotein</keyword>
<sequence>MSLEGLPVTPSNRELLKSLLDLSPYAICISDYQAKGLPMVYANANFYNCTGYSPEEALGKNCNFLQGPESDPGIIQKIRDCLQNGVGCSVRILNYDKVGTKMWNDLSLAPLRAPDGTVTHYLGVLMLKKAPSFRALYRTRTKVPLVDSPGAEGNQANSLPQKPPLRANRISRPSGMTDDEWIELRRQRRQGGECIVQPDVNAWMTLVRRSLDPRFCPSWAIPLKSGTTEPAPQAEAVIAEVAGLSGVRLPDGFTFHEPDDEQCDQRERMRSSQF</sequence>
<dbReference type="PANTHER" id="PTHR47429:SF2">
    <property type="entry name" value="PROTEIN TWIN LOV 1"/>
    <property type="match status" value="1"/>
</dbReference>
<evidence type="ECO:0000256" key="1">
    <source>
        <dbReference type="ARBA" id="ARBA00022543"/>
    </source>
</evidence>
<dbReference type="GO" id="GO:0009881">
    <property type="term" value="F:photoreceptor activity"/>
    <property type="evidence" value="ECO:0007669"/>
    <property type="project" value="UniProtKB-KW"/>
</dbReference>
<feature type="compositionally biased region" description="Basic and acidic residues" evidence="6">
    <location>
        <begin position="263"/>
        <end position="274"/>
    </location>
</feature>
<dbReference type="InterPro" id="IPR035965">
    <property type="entry name" value="PAS-like_dom_sf"/>
</dbReference>
<evidence type="ECO:0000256" key="5">
    <source>
        <dbReference type="ARBA" id="ARBA00022991"/>
    </source>
</evidence>
<dbReference type="SUPFAM" id="SSF55785">
    <property type="entry name" value="PYP-like sensor domain (PAS domain)"/>
    <property type="match status" value="1"/>
</dbReference>
<dbReference type="AlphaFoldDB" id="A0A126X3N1"/>
<dbReference type="EMBL" id="KU701743">
    <property type="protein sequence ID" value="AML79297.1"/>
    <property type="molecule type" value="mRNA"/>
</dbReference>
<evidence type="ECO:0000256" key="3">
    <source>
        <dbReference type="ARBA" id="ARBA00022630"/>
    </source>
</evidence>
<accession>A0A126X3N1</accession>
<dbReference type="Gene3D" id="3.30.450.20">
    <property type="entry name" value="PAS domain"/>
    <property type="match status" value="1"/>
</dbReference>
<evidence type="ECO:0000256" key="2">
    <source>
        <dbReference type="ARBA" id="ARBA00022606"/>
    </source>
</evidence>
<evidence type="ECO:0000256" key="6">
    <source>
        <dbReference type="SAM" id="MobiDB-lite"/>
    </source>
</evidence>
<dbReference type="Pfam" id="PF13426">
    <property type="entry name" value="PAS_9"/>
    <property type="match status" value="1"/>
</dbReference>
<name>A0A126X3N1_9CHLO</name>
<dbReference type="PROSITE" id="PS50112">
    <property type="entry name" value="PAS"/>
    <property type="match status" value="1"/>
</dbReference>
<keyword evidence="5" id="KW-0157">Chromophore</keyword>
<evidence type="ECO:0000256" key="4">
    <source>
        <dbReference type="ARBA" id="ARBA00022643"/>
    </source>
</evidence>
<protein>
    <submittedName>
        <fullName evidence="8">Putative LOV domain-containing protein</fullName>
    </submittedName>
</protein>
<evidence type="ECO:0000259" key="7">
    <source>
        <dbReference type="PROSITE" id="PS50112"/>
    </source>
</evidence>
<feature type="region of interest" description="Disordered" evidence="6">
    <location>
        <begin position="147"/>
        <end position="173"/>
    </location>
</feature>
<proteinExistence type="evidence at transcript level"/>
<evidence type="ECO:0000313" key="8">
    <source>
        <dbReference type="EMBL" id="AML79297.1"/>
    </source>
</evidence>
<dbReference type="CDD" id="cd00130">
    <property type="entry name" value="PAS"/>
    <property type="match status" value="1"/>
</dbReference>
<dbReference type="GO" id="GO:0005634">
    <property type="term" value="C:nucleus"/>
    <property type="evidence" value="ECO:0007669"/>
    <property type="project" value="TreeGrafter"/>
</dbReference>
<dbReference type="PANTHER" id="PTHR47429">
    <property type="entry name" value="PROTEIN TWIN LOV 1"/>
    <property type="match status" value="1"/>
</dbReference>
<keyword evidence="1" id="KW-0675">Receptor</keyword>
<reference evidence="8" key="1">
    <citation type="journal article" date="2016" name="Proc. Natl. Acad. Sci. U.S.A.">
        <title>Functional and topological diversity of LOV domain photoreceptors.</title>
        <authorList>
            <person name="Glantz S.T."/>
            <person name="Carpenter E.J."/>
            <person name="Melkonian M."/>
            <person name="Gardner K.H."/>
            <person name="Boyden E.S."/>
            <person name="Wong G.K."/>
            <person name="Chow B.Y."/>
        </authorList>
    </citation>
    <scope>NUCLEOTIDE SEQUENCE</scope>
    <source>
        <strain evidence="8">XIVI_2096133</strain>
    </source>
</reference>
<dbReference type="InterPro" id="IPR000014">
    <property type="entry name" value="PAS"/>
</dbReference>
<organism evidence="8">
    <name type="scientific">Cymbomonas sp. BC-2016</name>
    <dbReference type="NCBI Taxonomy" id="1799572"/>
    <lineage>
        <taxon>Eukaryota</taxon>
        <taxon>Viridiplantae</taxon>
        <taxon>Chlorophyta</taxon>
        <taxon>Pyramimonadophyceae</taxon>
        <taxon>Pyramimonadales</taxon>
        <taxon>Pyramimonadaceae</taxon>
        <taxon>Cymbomonas</taxon>
    </lineage>
</organism>
<feature type="domain" description="PAS" evidence="7">
    <location>
        <begin position="12"/>
        <end position="85"/>
    </location>
</feature>
<keyword evidence="1" id="KW-0600">Photoreceptor protein</keyword>
<feature type="region of interest" description="Disordered" evidence="6">
    <location>
        <begin position="255"/>
        <end position="274"/>
    </location>
</feature>